<name>A0A8J3VT62_9ACTN</name>
<dbReference type="EMBL" id="BONZ01000062">
    <property type="protein sequence ID" value="GIH18087.1"/>
    <property type="molecule type" value="Genomic_DNA"/>
</dbReference>
<sequence>MSTALTLANLAIVAVLLARDWGHRRVTLFALLRPLVLSAVVIPFVMPGWDLTGNGLLLELATVVAGAALGVFACLFMRVSVDANGQSWTDAGWAYALVWLAIAAARQAFIYGCQHWFTRDLGMFLVDNRISVNAFADAIMLLTLTTVVANRAAILIRGRLAANPRSVAVAAG</sequence>
<dbReference type="AlphaFoldDB" id="A0A8J3VT62"/>
<feature type="transmembrane region" description="Helical" evidence="1">
    <location>
        <begin position="28"/>
        <end position="49"/>
    </location>
</feature>
<evidence type="ECO:0000313" key="3">
    <source>
        <dbReference type="Proteomes" id="UP000642748"/>
    </source>
</evidence>
<comment type="caution">
    <text evidence="2">The sequence shown here is derived from an EMBL/GenBank/DDBJ whole genome shotgun (WGS) entry which is preliminary data.</text>
</comment>
<proteinExistence type="predicted"/>
<organism evidence="2 3">
    <name type="scientific">Rugosimonospora africana</name>
    <dbReference type="NCBI Taxonomy" id="556532"/>
    <lineage>
        <taxon>Bacteria</taxon>
        <taxon>Bacillati</taxon>
        <taxon>Actinomycetota</taxon>
        <taxon>Actinomycetes</taxon>
        <taxon>Micromonosporales</taxon>
        <taxon>Micromonosporaceae</taxon>
        <taxon>Rugosimonospora</taxon>
    </lineage>
</organism>
<evidence type="ECO:0000313" key="2">
    <source>
        <dbReference type="EMBL" id="GIH18087.1"/>
    </source>
</evidence>
<accession>A0A8J3VT62</accession>
<keyword evidence="1" id="KW-0472">Membrane</keyword>
<dbReference type="Proteomes" id="UP000642748">
    <property type="component" value="Unassembled WGS sequence"/>
</dbReference>
<feature type="transmembrane region" description="Helical" evidence="1">
    <location>
        <begin position="56"/>
        <end position="81"/>
    </location>
</feature>
<feature type="transmembrane region" description="Helical" evidence="1">
    <location>
        <begin position="93"/>
        <end position="113"/>
    </location>
</feature>
<feature type="transmembrane region" description="Helical" evidence="1">
    <location>
        <begin position="134"/>
        <end position="156"/>
    </location>
</feature>
<keyword evidence="1" id="KW-0812">Transmembrane</keyword>
<keyword evidence="3" id="KW-1185">Reference proteome</keyword>
<reference evidence="2" key="1">
    <citation type="submission" date="2021-01" db="EMBL/GenBank/DDBJ databases">
        <title>Whole genome shotgun sequence of Rugosimonospora africana NBRC 104875.</title>
        <authorList>
            <person name="Komaki H."/>
            <person name="Tamura T."/>
        </authorList>
    </citation>
    <scope>NUCLEOTIDE SEQUENCE</scope>
    <source>
        <strain evidence="2">NBRC 104875</strain>
    </source>
</reference>
<protein>
    <submittedName>
        <fullName evidence="2">Uncharacterized protein</fullName>
    </submittedName>
</protein>
<gene>
    <name evidence="2" type="ORF">Raf01_62590</name>
</gene>
<dbReference type="RefSeq" id="WP_203921623.1">
    <property type="nucleotide sequence ID" value="NZ_BONZ01000062.1"/>
</dbReference>
<keyword evidence="1" id="KW-1133">Transmembrane helix</keyword>
<evidence type="ECO:0000256" key="1">
    <source>
        <dbReference type="SAM" id="Phobius"/>
    </source>
</evidence>